<dbReference type="AlphaFoldDB" id="A0AAE5X6S6"/>
<accession>A0AAE5X6S6</accession>
<reference evidence="2 3" key="1">
    <citation type="submission" date="2018-06" db="EMBL/GenBank/DDBJ databases">
        <title>Comparative genomics of rhizobia nodulating Arachis hypogaea in China.</title>
        <authorList>
            <person name="Li Y."/>
        </authorList>
    </citation>
    <scope>NUCLEOTIDE SEQUENCE [LARGE SCALE GENOMIC DNA]</scope>
    <source>
        <strain evidence="2 3">CCBAU 51670</strain>
    </source>
</reference>
<organism evidence="2 3">
    <name type="scientific">Bradyrhizobium guangzhouense</name>
    <dbReference type="NCBI Taxonomy" id="1325095"/>
    <lineage>
        <taxon>Bacteria</taxon>
        <taxon>Pseudomonadati</taxon>
        <taxon>Pseudomonadota</taxon>
        <taxon>Alphaproteobacteria</taxon>
        <taxon>Hyphomicrobiales</taxon>
        <taxon>Nitrobacteraceae</taxon>
        <taxon>Bradyrhizobium</taxon>
    </lineage>
</organism>
<dbReference type="RefSeq" id="WP_128954423.1">
    <property type="nucleotide sequence ID" value="NZ_CP030053.1"/>
</dbReference>
<proteinExistence type="predicted"/>
<dbReference type="EMBL" id="CP030053">
    <property type="protein sequence ID" value="QAU49668.1"/>
    <property type="molecule type" value="Genomic_DNA"/>
</dbReference>
<protein>
    <submittedName>
        <fullName evidence="2">Uncharacterized protein</fullName>
    </submittedName>
</protein>
<evidence type="ECO:0000313" key="2">
    <source>
        <dbReference type="EMBL" id="QAU49668.1"/>
    </source>
</evidence>
<name>A0AAE5X6S6_9BRAD</name>
<sequence>MSYIREKRNGPHIYLQEVEAYRDKLGRPRQRYIRTVGKIDNPNWVEPRDEAQERENRALDAAARLTAKVEAFQRETYGETAAERTAREKSEKWSQEKFLADTQCGPSPAEDTAFDAPAPPDLEGSEPAPE</sequence>
<evidence type="ECO:0000313" key="3">
    <source>
        <dbReference type="Proteomes" id="UP000288972"/>
    </source>
</evidence>
<feature type="compositionally biased region" description="Basic and acidic residues" evidence="1">
    <location>
        <begin position="78"/>
        <end position="99"/>
    </location>
</feature>
<dbReference type="Proteomes" id="UP000288972">
    <property type="component" value="Chromosome"/>
</dbReference>
<evidence type="ECO:0000256" key="1">
    <source>
        <dbReference type="SAM" id="MobiDB-lite"/>
    </source>
</evidence>
<feature type="region of interest" description="Disordered" evidence="1">
    <location>
        <begin position="78"/>
        <end position="130"/>
    </location>
</feature>
<gene>
    <name evidence="2" type="ORF">XH91_32755</name>
</gene>
<dbReference type="KEGG" id="bgz:XH91_32755"/>